<dbReference type="InterPro" id="IPR027417">
    <property type="entry name" value="P-loop_NTPase"/>
</dbReference>
<dbReference type="EMBL" id="CAXAQS010000168">
    <property type="protein sequence ID" value="CAK9250419.1"/>
    <property type="molecule type" value="Genomic_DNA"/>
</dbReference>
<evidence type="ECO:0000313" key="4">
    <source>
        <dbReference type="EMBL" id="CAK9250419.1"/>
    </source>
</evidence>
<dbReference type="PANTHER" id="PTHR43788">
    <property type="entry name" value="DNA2/NAM7 HELICASE FAMILY MEMBER"/>
    <property type="match status" value="1"/>
</dbReference>
<dbReference type="InterPro" id="IPR036397">
    <property type="entry name" value="RNaseH_sf"/>
</dbReference>
<dbReference type="SUPFAM" id="SSF53098">
    <property type="entry name" value="Ribonuclease H-like"/>
    <property type="match status" value="1"/>
</dbReference>
<dbReference type="Gene3D" id="3.30.420.10">
    <property type="entry name" value="Ribonuclease H-like superfamily/Ribonuclease H"/>
    <property type="match status" value="1"/>
</dbReference>
<organism evidence="4 5">
    <name type="scientific">Sphagnum jensenii</name>
    <dbReference type="NCBI Taxonomy" id="128206"/>
    <lineage>
        <taxon>Eukaryota</taxon>
        <taxon>Viridiplantae</taxon>
        <taxon>Streptophyta</taxon>
        <taxon>Embryophyta</taxon>
        <taxon>Bryophyta</taxon>
        <taxon>Sphagnophytina</taxon>
        <taxon>Sphagnopsida</taxon>
        <taxon>Sphagnales</taxon>
        <taxon>Sphagnaceae</taxon>
        <taxon>Sphagnum</taxon>
    </lineage>
</organism>
<evidence type="ECO:0000259" key="3">
    <source>
        <dbReference type="SMART" id="SM00382"/>
    </source>
</evidence>
<evidence type="ECO:0000256" key="1">
    <source>
        <dbReference type="ARBA" id="ARBA00022741"/>
    </source>
</evidence>
<keyword evidence="1" id="KW-0547">Nucleotide-binding</keyword>
<feature type="domain" description="AAA+ ATPase" evidence="3">
    <location>
        <begin position="255"/>
        <end position="408"/>
    </location>
</feature>
<keyword evidence="5" id="KW-1185">Reference proteome</keyword>
<sequence>MSTLLALDLGTNTGWAISTPDGITSGSQEFRTGRFENWGMRFLKFKKMLTDVKYHAGHLDAVYFEAVRRHAGVDAAHVYGGFMGHLAAWCEHHTIPYQGVPVGTIKKFATGKGNASKFEMMEAVKKWGHHPHDDNEADALALLQQAIRFLRQHGVGVKTAERIYQYYGNKTIEVVTRRPFELCTTIERVGFKTADKIACSLGLPKESEERLHIGGYSRGFPAVAKSCQRRAERPAGNPWSPSFPDQQQALDLILSSKVCVLTGGPGTGKTTLVNALVKILTSHLTEDRSVVLCAPTGKAAKNLKDKTGQKAFTIHRTINAIRKAREEDKRQQNNDQAEEMDAFLNAGLIVVDEISMVNIELMHSLLNTLSPHSALLLVGDVDQLPAIGAGNVLSDILQSCKIPVARLTTLHRQAALSGIIRNAHRAGYDPVRDIQVLSPMKRWLLGIENLNLELQEILNPEEKIVIRFNCRFAKGDKVMQTKNNYKKDVMNGETGIVKEINENNRLCLIDFDGDPVRSVAYTFDEMEEIILAYAMTIHKSQGSEYPAIVIPLSTSHSIMLRRNLLYTAITRGQKHVFVIGQRKAIDLAIADFRVENRHTKLSEWLQK</sequence>
<dbReference type="InterPro" id="IPR029493">
    <property type="entry name" value="RecD2-like_HHH"/>
</dbReference>
<dbReference type="Pfam" id="PF18335">
    <property type="entry name" value="SH3_13"/>
    <property type="match status" value="1"/>
</dbReference>
<dbReference type="InterPro" id="IPR003593">
    <property type="entry name" value="AAA+_ATPase"/>
</dbReference>
<dbReference type="InterPro" id="IPR012337">
    <property type="entry name" value="RNaseH-like_sf"/>
</dbReference>
<proteinExistence type="predicted"/>
<dbReference type="Pfam" id="PF13538">
    <property type="entry name" value="UvrD_C_2"/>
    <property type="match status" value="1"/>
</dbReference>
<protein>
    <recommendedName>
        <fullName evidence="3">AAA+ ATPase domain-containing protein</fullName>
    </recommendedName>
</protein>
<keyword evidence="2" id="KW-0067">ATP-binding</keyword>
<name>A0ABP0V7R0_9BRYO</name>
<dbReference type="SMART" id="SM00382">
    <property type="entry name" value="AAA"/>
    <property type="match status" value="1"/>
</dbReference>
<reference evidence="4" key="1">
    <citation type="submission" date="2024-02" db="EMBL/GenBank/DDBJ databases">
        <authorList>
            <consortium name="ELIXIR-Norway"/>
            <consortium name="Elixir Norway"/>
        </authorList>
    </citation>
    <scope>NUCLEOTIDE SEQUENCE</scope>
</reference>
<accession>A0ABP0V7R0</accession>
<dbReference type="CDD" id="cd17933">
    <property type="entry name" value="DEXSc_RecD-like"/>
    <property type="match status" value="1"/>
</dbReference>
<dbReference type="InterPro" id="IPR041451">
    <property type="entry name" value="RecD2_SH13"/>
</dbReference>
<dbReference type="PANTHER" id="PTHR43788:SF6">
    <property type="entry name" value="DNA HELICASE B"/>
    <property type="match status" value="1"/>
</dbReference>
<dbReference type="SUPFAM" id="SSF52540">
    <property type="entry name" value="P-loop containing nucleoside triphosphate hydrolases"/>
    <property type="match status" value="2"/>
</dbReference>
<dbReference type="InterPro" id="IPR027785">
    <property type="entry name" value="UvrD-like_helicase_C"/>
</dbReference>
<comment type="caution">
    <text evidence="4">The sequence shown here is derived from an EMBL/GenBank/DDBJ whole genome shotgun (WGS) entry which is preliminary data.</text>
</comment>
<dbReference type="InterPro" id="IPR050534">
    <property type="entry name" value="Coronavir_polyprotein_1ab"/>
</dbReference>
<dbReference type="Pfam" id="PF14490">
    <property type="entry name" value="HHH_RecD2"/>
    <property type="match status" value="1"/>
</dbReference>
<dbReference type="Gene3D" id="2.30.30.940">
    <property type="match status" value="1"/>
</dbReference>
<evidence type="ECO:0000256" key="2">
    <source>
        <dbReference type="ARBA" id="ARBA00022840"/>
    </source>
</evidence>
<dbReference type="Proteomes" id="UP001497444">
    <property type="component" value="Unassembled WGS sequence"/>
</dbReference>
<dbReference type="CDD" id="cd18809">
    <property type="entry name" value="SF1_C_RecD"/>
    <property type="match status" value="1"/>
</dbReference>
<dbReference type="Pfam" id="PF13245">
    <property type="entry name" value="AAA_19"/>
    <property type="match status" value="1"/>
</dbReference>
<evidence type="ECO:0000313" key="5">
    <source>
        <dbReference type="Proteomes" id="UP001497444"/>
    </source>
</evidence>
<gene>
    <name evidence="4" type="ORF">CSSPJE1EN1_LOCUS25797</name>
</gene>
<dbReference type="Gene3D" id="3.40.50.300">
    <property type="entry name" value="P-loop containing nucleotide triphosphate hydrolases"/>
    <property type="match status" value="2"/>
</dbReference>